<sequence>MEVTCVTRVGRIFRCLITVLNREEPARWGGPHVERYILDSRGALVERQAVVFRERLIFGHCLVLSILVVRPSKIPPNLHWGFAELEYGMLRYMGAIDDTTPIVTSGMDGHDGRFAICIHASREKPVHVSQYFVGREIRSDKHPQGVVGGGAGDGVGPMFKKTQIANASAIMYWNQDYASLGL</sequence>
<organism evidence="1 2">
    <name type="scientific">Stephania yunnanensis</name>
    <dbReference type="NCBI Taxonomy" id="152371"/>
    <lineage>
        <taxon>Eukaryota</taxon>
        <taxon>Viridiplantae</taxon>
        <taxon>Streptophyta</taxon>
        <taxon>Embryophyta</taxon>
        <taxon>Tracheophyta</taxon>
        <taxon>Spermatophyta</taxon>
        <taxon>Magnoliopsida</taxon>
        <taxon>Ranunculales</taxon>
        <taxon>Menispermaceae</taxon>
        <taxon>Menispermoideae</taxon>
        <taxon>Cissampelideae</taxon>
        <taxon>Stephania</taxon>
    </lineage>
</organism>
<accession>A0AAP0J6Z2</accession>
<evidence type="ECO:0000313" key="1">
    <source>
        <dbReference type="EMBL" id="KAK9128669.1"/>
    </source>
</evidence>
<proteinExistence type="predicted"/>
<comment type="caution">
    <text evidence="1">The sequence shown here is derived from an EMBL/GenBank/DDBJ whole genome shotgun (WGS) entry which is preliminary data.</text>
</comment>
<gene>
    <name evidence="1" type="ORF">Syun_017466</name>
</gene>
<protein>
    <submittedName>
        <fullName evidence="1">Uncharacterized protein</fullName>
    </submittedName>
</protein>
<dbReference type="EMBL" id="JBBNAF010000007">
    <property type="protein sequence ID" value="KAK9128669.1"/>
    <property type="molecule type" value="Genomic_DNA"/>
</dbReference>
<name>A0AAP0J6Z2_9MAGN</name>
<dbReference type="Proteomes" id="UP001420932">
    <property type="component" value="Unassembled WGS sequence"/>
</dbReference>
<keyword evidence="2" id="KW-1185">Reference proteome</keyword>
<evidence type="ECO:0000313" key="2">
    <source>
        <dbReference type="Proteomes" id="UP001420932"/>
    </source>
</evidence>
<reference evidence="1 2" key="1">
    <citation type="submission" date="2024-01" db="EMBL/GenBank/DDBJ databases">
        <title>Genome assemblies of Stephania.</title>
        <authorList>
            <person name="Yang L."/>
        </authorList>
    </citation>
    <scope>NUCLEOTIDE SEQUENCE [LARGE SCALE GENOMIC DNA]</scope>
    <source>
        <strain evidence="1">YNDBR</strain>
        <tissue evidence="1">Leaf</tissue>
    </source>
</reference>
<dbReference type="AlphaFoldDB" id="A0AAP0J6Z2"/>